<dbReference type="GO" id="GO:0005829">
    <property type="term" value="C:cytosol"/>
    <property type="evidence" value="ECO:0007669"/>
    <property type="project" value="TreeGrafter"/>
</dbReference>
<dbReference type="GO" id="GO:0006096">
    <property type="term" value="P:glycolytic process"/>
    <property type="evidence" value="ECO:0007669"/>
    <property type="project" value="UniProtKB-UniRule"/>
</dbReference>
<reference evidence="9 10" key="1">
    <citation type="submission" date="2017-09" db="EMBL/GenBank/DDBJ databases">
        <title>Depth-based differentiation of microbial function through sediment-hosted aquifers and enrichment of novel symbionts in the deep terrestrial subsurface.</title>
        <authorList>
            <person name="Probst A.J."/>
            <person name="Ladd B."/>
            <person name="Jarett J.K."/>
            <person name="Geller-Mcgrath D.E."/>
            <person name="Sieber C.M."/>
            <person name="Emerson J.B."/>
            <person name="Anantharaman K."/>
            <person name="Thomas B.C."/>
            <person name="Malmstrom R."/>
            <person name="Stieglmeier M."/>
            <person name="Klingl A."/>
            <person name="Woyke T."/>
            <person name="Ryan C.M."/>
            <person name="Banfield J.F."/>
        </authorList>
    </citation>
    <scope>NUCLEOTIDE SEQUENCE [LARGE SCALE GENOMIC DNA]</scope>
    <source>
        <strain evidence="9">CG23_combo_of_CG06-09_8_20_14_all_41_10</strain>
    </source>
</reference>
<dbReference type="GO" id="GO:0051156">
    <property type="term" value="P:glucose 6-phosphate metabolic process"/>
    <property type="evidence" value="ECO:0007669"/>
    <property type="project" value="TreeGrafter"/>
</dbReference>
<dbReference type="PANTHER" id="PTHR11469">
    <property type="entry name" value="GLUCOSE-6-PHOSPHATE ISOMERASE"/>
    <property type="match status" value="1"/>
</dbReference>
<comment type="pathway">
    <text evidence="1 7 8">Carbohydrate degradation; glycolysis; D-glyceraldehyde 3-phosphate and glycerone phosphate from D-glucose: step 2/4.</text>
</comment>
<dbReference type="EC" id="5.3.1.9" evidence="7"/>
<comment type="caution">
    <text evidence="9">The sequence shown here is derived from an EMBL/GenBank/DDBJ whole genome shotgun (WGS) entry which is preliminary data.</text>
</comment>
<comment type="catalytic activity">
    <reaction evidence="6 7 8">
        <text>alpha-D-glucose 6-phosphate = beta-D-fructose 6-phosphate</text>
        <dbReference type="Rhea" id="RHEA:11816"/>
        <dbReference type="ChEBI" id="CHEBI:57634"/>
        <dbReference type="ChEBI" id="CHEBI:58225"/>
        <dbReference type="EC" id="5.3.1.9"/>
    </reaction>
</comment>
<evidence type="ECO:0000313" key="10">
    <source>
        <dbReference type="Proteomes" id="UP000231292"/>
    </source>
</evidence>
<dbReference type="EMBL" id="PCRK01000071">
    <property type="protein sequence ID" value="PIP19386.1"/>
    <property type="molecule type" value="Genomic_DNA"/>
</dbReference>
<dbReference type="InterPro" id="IPR035482">
    <property type="entry name" value="SIS_PGI_2"/>
</dbReference>
<dbReference type="GO" id="GO:0004347">
    <property type="term" value="F:glucose-6-phosphate isomerase activity"/>
    <property type="evidence" value="ECO:0007669"/>
    <property type="project" value="UniProtKB-UniRule"/>
</dbReference>
<dbReference type="CDD" id="cd05015">
    <property type="entry name" value="SIS_PGI_1"/>
    <property type="match status" value="1"/>
</dbReference>
<dbReference type="PANTHER" id="PTHR11469:SF1">
    <property type="entry name" value="GLUCOSE-6-PHOSPHATE ISOMERASE"/>
    <property type="match status" value="1"/>
</dbReference>
<evidence type="ECO:0000256" key="2">
    <source>
        <dbReference type="ARBA" id="ARBA00006604"/>
    </source>
</evidence>
<evidence type="ECO:0000256" key="3">
    <source>
        <dbReference type="ARBA" id="ARBA00022432"/>
    </source>
</evidence>
<evidence type="ECO:0000256" key="8">
    <source>
        <dbReference type="RuleBase" id="RU000612"/>
    </source>
</evidence>
<accession>A0A2G9YJI4</accession>
<dbReference type="PROSITE" id="PS51463">
    <property type="entry name" value="P_GLUCOSE_ISOMERASE_3"/>
    <property type="match status" value="1"/>
</dbReference>
<dbReference type="Proteomes" id="UP000231292">
    <property type="component" value="Unassembled WGS sequence"/>
</dbReference>
<comment type="similarity">
    <text evidence="2 7 8">Belongs to the GPI family.</text>
</comment>
<dbReference type="Pfam" id="PF00342">
    <property type="entry name" value="PGI"/>
    <property type="match status" value="1"/>
</dbReference>
<proteinExistence type="inferred from homology"/>
<evidence type="ECO:0000256" key="4">
    <source>
        <dbReference type="ARBA" id="ARBA00023152"/>
    </source>
</evidence>
<dbReference type="GO" id="GO:0048029">
    <property type="term" value="F:monosaccharide binding"/>
    <property type="evidence" value="ECO:0007669"/>
    <property type="project" value="TreeGrafter"/>
</dbReference>
<dbReference type="AlphaFoldDB" id="A0A2G9YJI4"/>
<keyword evidence="3 7" id="KW-0312">Gluconeogenesis</keyword>
<dbReference type="PRINTS" id="PR00662">
    <property type="entry name" value="G6PISOMERASE"/>
</dbReference>
<keyword evidence="4 7" id="KW-0324">Glycolysis</keyword>
<dbReference type="InterPro" id="IPR018189">
    <property type="entry name" value="Phosphoglucose_isomerase_CS"/>
</dbReference>
<dbReference type="CDD" id="cd05016">
    <property type="entry name" value="SIS_PGI_2"/>
    <property type="match status" value="1"/>
</dbReference>
<dbReference type="GO" id="GO:0006094">
    <property type="term" value="P:gluconeogenesis"/>
    <property type="evidence" value="ECO:0007669"/>
    <property type="project" value="UniProtKB-UniRule"/>
</dbReference>
<feature type="active site" evidence="7">
    <location>
        <position position="348"/>
    </location>
</feature>
<evidence type="ECO:0000256" key="6">
    <source>
        <dbReference type="ARBA" id="ARBA00029321"/>
    </source>
</evidence>
<protein>
    <recommendedName>
        <fullName evidence="7">Glucose-6-phosphate isomerase</fullName>
        <shortName evidence="7">GPI</shortName>
        <ecNumber evidence="7">5.3.1.9</ecNumber>
    </recommendedName>
    <alternativeName>
        <fullName evidence="7">Phosphoglucose isomerase</fullName>
        <shortName evidence="7">PGI</shortName>
    </alternativeName>
    <alternativeName>
        <fullName evidence="7">Phosphohexose isomerase</fullName>
        <shortName evidence="7">PHI</shortName>
    </alternativeName>
</protein>
<feature type="active site" evidence="7">
    <location>
        <position position="456"/>
    </location>
</feature>
<dbReference type="InterPro" id="IPR046348">
    <property type="entry name" value="SIS_dom_sf"/>
</dbReference>
<feature type="active site" description="Proton donor" evidence="7">
    <location>
        <position position="304"/>
    </location>
</feature>
<dbReference type="UniPathway" id="UPA00138"/>
<gene>
    <name evidence="7" type="primary">pgi</name>
    <name evidence="9" type="ORF">COX41_03135</name>
</gene>
<keyword evidence="7" id="KW-0963">Cytoplasm</keyword>
<dbReference type="Gene3D" id="3.40.50.10490">
    <property type="entry name" value="Glucose-6-phosphate isomerase like protein, domain 1"/>
    <property type="match status" value="2"/>
</dbReference>
<evidence type="ECO:0000313" key="9">
    <source>
        <dbReference type="EMBL" id="PIP19386.1"/>
    </source>
</evidence>
<comment type="pathway">
    <text evidence="7">Carbohydrate biosynthesis; gluconeogenesis.</text>
</comment>
<evidence type="ECO:0000256" key="1">
    <source>
        <dbReference type="ARBA" id="ARBA00004926"/>
    </source>
</evidence>
<dbReference type="PROSITE" id="PS00174">
    <property type="entry name" value="P_GLUCOSE_ISOMERASE_2"/>
    <property type="match status" value="1"/>
</dbReference>
<evidence type="ECO:0000256" key="7">
    <source>
        <dbReference type="HAMAP-Rule" id="MF_00473"/>
    </source>
</evidence>
<sequence length="489" mass="54903">MESLRFDFNNMFSFSVGDNGVKDEDIAQISGDIQKAHSHMEKVFTQGSSRIRLGLEWANLPYQDDKLINSIQKLGDEIAKKYDNVIFLGIGGSYLGLKAAQDALMPAYFNEFAPLRNKRPRIYFEGNNLDPDTLSVLLKNLNPKKTFTVVISKSGETIETKAAFMVVENWLKKNVGKNYGRAVFVITDPEGGSLRKRVLQAQEKDNLSLRSLFLLKGVGGRYSEFNMGLLHLAIIGVTIKEVLSGAKDMAEKCKKEDLYQNPAYMYAVLHYLLYRFKSKDISVIMPFSQGLKSSADWYVQLLAESLGKKYSRKIEVSNDGIENWLQDKAKVLNTGRTPISTCGTSDLHSVQQNNIEGKNNKVVTFIKVDSFKREVKVLANGDILSGKSYSELMKLAQEATEWALAREGRPSCTVIVPEVSAYHWGALLFFFEMATAFEGELLNVNAFDQPGVESYKNYMYYKLGKPGIPQATAEGIKNKPLIKDSKYIL</sequence>
<organism evidence="9 10">
    <name type="scientific">Candidatus Sherwoodlollariibacterium unditelluris</name>
    <dbReference type="NCBI Taxonomy" id="1974757"/>
    <lineage>
        <taxon>Bacteria</taxon>
        <taxon>Pseudomonadati</taxon>
        <taxon>Candidatus Omnitrophota</taxon>
        <taxon>Candidatus Sherwoodlollariibacterium</taxon>
    </lineage>
</organism>
<dbReference type="UniPathway" id="UPA00109">
    <property type="reaction ID" value="UER00181"/>
</dbReference>
<evidence type="ECO:0000256" key="5">
    <source>
        <dbReference type="ARBA" id="ARBA00023235"/>
    </source>
</evidence>
<comment type="function">
    <text evidence="7">Catalyzes the reversible isomerization of glucose-6-phosphate to fructose-6-phosphate.</text>
</comment>
<dbReference type="InterPro" id="IPR001672">
    <property type="entry name" value="G6P_Isomerase"/>
</dbReference>
<keyword evidence="5 7" id="KW-0413">Isomerase</keyword>
<dbReference type="HAMAP" id="MF_00473">
    <property type="entry name" value="G6P_isomerase"/>
    <property type="match status" value="1"/>
</dbReference>
<name>A0A2G9YJI4_9BACT</name>
<comment type="subcellular location">
    <subcellularLocation>
        <location evidence="7">Cytoplasm</location>
    </subcellularLocation>
</comment>
<dbReference type="InterPro" id="IPR035476">
    <property type="entry name" value="SIS_PGI_1"/>
</dbReference>
<dbReference type="GO" id="GO:0097367">
    <property type="term" value="F:carbohydrate derivative binding"/>
    <property type="evidence" value="ECO:0007669"/>
    <property type="project" value="InterPro"/>
</dbReference>
<dbReference type="SUPFAM" id="SSF53697">
    <property type="entry name" value="SIS domain"/>
    <property type="match status" value="1"/>
</dbReference>